<proteinExistence type="predicted"/>
<organism evidence="1 2">
    <name type="scientific">Congzhengia minquanensis</name>
    <dbReference type="NCBI Taxonomy" id="2763657"/>
    <lineage>
        <taxon>Bacteria</taxon>
        <taxon>Bacillati</taxon>
        <taxon>Bacillota</taxon>
        <taxon>Clostridia</taxon>
        <taxon>Eubacteriales</taxon>
        <taxon>Oscillospiraceae</taxon>
        <taxon>Congzhengia</taxon>
    </lineage>
</organism>
<sequence length="112" mass="12729">MKLNPDCIRDILLLTEERESIMSPNNYPELNKYSREEISYHAKQCNNAELFERYRQYVDGGFSIVDLSAKGHEVLAKIRSDNAWSKIKSGLRSVVISSVTSLIDGILSGMFN</sequence>
<dbReference type="RefSeq" id="WP_249311819.1">
    <property type="nucleotide sequence ID" value="NZ_JACRSU010000002.1"/>
</dbReference>
<dbReference type="Pfam" id="PF10711">
    <property type="entry name" value="DUF2513"/>
    <property type="match status" value="1"/>
</dbReference>
<dbReference type="AlphaFoldDB" id="A0A926DP13"/>
<evidence type="ECO:0000313" key="2">
    <source>
        <dbReference type="Proteomes" id="UP000611762"/>
    </source>
</evidence>
<name>A0A926DP13_9FIRM</name>
<evidence type="ECO:0000313" key="1">
    <source>
        <dbReference type="EMBL" id="MBC8540660.1"/>
    </source>
</evidence>
<comment type="caution">
    <text evidence="1">The sequence shown here is derived from an EMBL/GenBank/DDBJ whole genome shotgun (WGS) entry which is preliminary data.</text>
</comment>
<protein>
    <submittedName>
        <fullName evidence="1">DUF2513 domain-containing protein</fullName>
    </submittedName>
</protein>
<dbReference type="EMBL" id="JACRSU010000002">
    <property type="protein sequence ID" value="MBC8540660.1"/>
    <property type="molecule type" value="Genomic_DNA"/>
</dbReference>
<gene>
    <name evidence="1" type="ORF">H8698_06685</name>
</gene>
<dbReference type="Proteomes" id="UP000611762">
    <property type="component" value="Unassembled WGS sequence"/>
</dbReference>
<accession>A0A926DP13</accession>
<keyword evidence="2" id="KW-1185">Reference proteome</keyword>
<reference evidence="1" key="1">
    <citation type="submission" date="2020-08" db="EMBL/GenBank/DDBJ databases">
        <title>Genome public.</title>
        <authorList>
            <person name="Liu C."/>
            <person name="Sun Q."/>
        </authorList>
    </citation>
    <scope>NUCLEOTIDE SEQUENCE</scope>
    <source>
        <strain evidence="1">H8</strain>
    </source>
</reference>
<dbReference type="InterPro" id="IPR019650">
    <property type="entry name" value="DUF2513"/>
</dbReference>